<sequence>EMLAPKWFDKNLELSNDDNFDQLRHSLYTATKLYRAAPPATAFELFLSNYDDQIRLCGERGDNSLVACYGPAILDRAILDSLCRLQKVSFYSAVQGNLPGISCDEFDMDQFLAGLRPARSIHARHTVGMLDPIRENPQPVADGLPETLSEVIATYGHNYFKIKVCGDLSEDIARLVEIADLLDECDDGYIVSLDGNEQYGDVQGVSALLDGIEGNPRLKRFNQSILFVEQPISRSVALEVDVSELSARKPVILDESDGSLAAFPRGRELGYSGVSSKTCKGLYKSILNRGRCAHWGQGFFM</sequence>
<accession>A0A382TJL8</accession>
<evidence type="ECO:0008006" key="2">
    <source>
        <dbReference type="Google" id="ProtNLM"/>
    </source>
</evidence>
<feature type="non-terminal residue" evidence="1">
    <location>
        <position position="301"/>
    </location>
</feature>
<dbReference type="Gene3D" id="3.20.20.120">
    <property type="entry name" value="Enolase-like C-terminal domain"/>
    <property type="match status" value="1"/>
</dbReference>
<proteinExistence type="predicted"/>
<protein>
    <recommendedName>
        <fullName evidence="2">Mandelate racemase/muconate lactonizing enzyme C-terminal domain-containing protein</fullName>
    </recommendedName>
</protein>
<feature type="non-terminal residue" evidence="1">
    <location>
        <position position="1"/>
    </location>
</feature>
<dbReference type="EMBL" id="UINC01136925">
    <property type="protein sequence ID" value="SVD21975.1"/>
    <property type="molecule type" value="Genomic_DNA"/>
</dbReference>
<gene>
    <name evidence="1" type="ORF">METZ01_LOCUS374829</name>
</gene>
<evidence type="ECO:0000313" key="1">
    <source>
        <dbReference type="EMBL" id="SVD21975.1"/>
    </source>
</evidence>
<name>A0A382TJL8_9ZZZZ</name>
<dbReference type="InterPro" id="IPR036849">
    <property type="entry name" value="Enolase-like_C_sf"/>
</dbReference>
<dbReference type="AlphaFoldDB" id="A0A382TJL8"/>
<dbReference type="SUPFAM" id="SSF51604">
    <property type="entry name" value="Enolase C-terminal domain-like"/>
    <property type="match status" value="1"/>
</dbReference>
<organism evidence="1">
    <name type="scientific">marine metagenome</name>
    <dbReference type="NCBI Taxonomy" id="408172"/>
    <lineage>
        <taxon>unclassified sequences</taxon>
        <taxon>metagenomes</taxon>
        <taxon>ecological metagenomes</taxon>
    </lineage>
</organism>
<reference evidence="1" key="1">
    <citation type="submission" date="2018-05" db="EMBL/GenBank/DDBJ databases">
        <authorList>
            <person name="Lanie J.A."/>
            <person name="Ng W.-L."/>
            <person name="Kazmierczak K.M."/>
            <person name="Andrzejewski T.M."/>
            <person name="Davidsen T.M."/>
            <person name="Wayne K.J."/>
            <person name="Tettelin H."/>
            <person name="Glass J.I."/>
            <person name="Rusch D."/>
            <person name="Podicherti R."/>
            <person name="Tsui H.-C.T."/>
            <person name="Winkler M.E."/>
        </authorList>
    </citation>
    <scope>NUCLEOTIDE SEQUENCE</scope>
</reference>